<dbReference type="OrthoDB" id="5876677at2759"/>
<dbReference type="AlphaFoldDB" id="O45855"/>
<keyword evidence="6" id="KW-1267">Proteomics identification</keyword>
<dbReference type="Proteomes" id="UP000001940">
    <property type="component" value="Chromosome IV"/>
</dbReference>
<feature type="chain" id="PRO_5004159221" evidence="2">
    <location>
        <begin position="23"/>
        <end position="226"/>
    </location>
</feature>
<keyword evidence="2" id="KW-0732">Signal</keyword>
<dbReference type="EMBL" id="BX284604">
    <property type="protein sequence ID" value="CAB05287.1"/>
    <property type="molecule type" value="Genomic_DNA"/>
</dbReference>
<dbReference type="WormBase" id="T27E7.1">
    <property type="protein sequence ID" value="CE16505"/>
    <property type="gene ID" value="WBGene00012087"/>
</dbReference>
<dbReference type="eggNOG" id="ENOG502RQMX">
    <property type="taxonomic scope" value="Eukaryota"/>
</dbReference>
<reference evidence="3 4" key="1">
    <citation type="journal article" date="1998" name="Science">
        <title>Genome sequence of the nematode C. elegans: a platform for investigating biology.</title>
        <authorList>
            <consortium name="The C. elegans sequencing consortium"/>
            <person name="Sulson J.E."/>
            <person name="Waterston R."/>
        </authorList>
    </citation>
    <scope>NUCLEOTIDE SEQUENCE [LARGE SCALE GENOMIC DNA]</scope>
    <source>
        <strain evidence="3 4">Bristol N2</strain>
    </source>
</reference>
<dbReference type="InParanoid" id="O45855"/>
<feature type="compositionally biased region" description="Low complexity" evidence="1">
    <location>
        <begin position="29"/>
        <end position="39"/>
    </location>
</feature>
<dbReference type="PIR" id="T25360">
    <property type="entry name" value="T25360"/>
</dbReference>
<sequence>MSWNCLLPIFVGFFVLFYEGQCQPARWTQQPGGQNPQPGASFPPNMNPVTNGPGSWTQKPGGYNNGPGSGSFKSTKPPRGLVYYQPKNYPYKPGKGGKYMHADPILPNANERLSAQSDQYTVSDGITGDWSKIVANSKGFYVLHPVQTKSEEDIFDPYTIGQVIGYLYEVQEFGGKKPPSGKYTIELMGKKIPDHLKKKRSLFGSPDRTRRATLVFKKKEQVKSTL</sequence>
<feature type="compositionally biased region" description="Polar residues" evidence="1">
    <location>
        <begin position="47"/>
        <end position="58"/>
    </location>
</feature>
<evidence type="ECO:0000313" key="5">
    <source>
        <dbReference type="WormBase" id="T27E7.1"/>
    </source>
</evidence>
<feature type="region of interest" description="Disordered" evidence="1">
    <location>
        <begin position="27"/>
        <end position="78"/>
    </location>
</feature>
<evidence type="ECO:0000313" key="4">
    <source>
        <dbReference type="Proteomes" id="UP000001940"/>
    </source>
</evidence>
<dbReference type="HOGENOM" id="CLU_1225762_0_0_1"/>
<evidence type="ECO:0000256" key="2">
    <source>
        <dbReference type="SAM" id="SignalP"/>
    </source>
</evidence>
<protein>
    <submittedName>
        <fullName evidence="3">Secreted protein</fullName>
    </submittedName>
</protein>
<dbReference type="GeneID" id="178390"/>
<dbReference type="PaxDb" id="6239-T27E7.1"/>
<dbReference type="STRING" id="6239.T27E7.1.1"/>
<name>O45855_CAEEL</name>
<evidence type="ECO:0000313" key="3">
    <source>
        <dbReference type="EMBL" id="CAB05287.1"/>
    </source>
</evidence>
<keyword evidence="4" id="KW-1185">Reference proteome</keyword>
<dbReference type="UCSC" id="T27E7.1">
    <property type="organism name" value="c. elegans"/>
</dbReference>
<accession>O45855</accession>
<dbReference type="Bgee" id="WBGene00012087">
    <property type="expression patterns" value="Expressed in material anatomical entity and 2 other cell types or tissues"/>
</dbReference>
<dbReference type="AGR" id="WB:WBGene00012087"/>
<dbReference type="PeptideAtlas" id="O45855"/>
<dbReference type="KEGG" id="cel:CELE_T27E7.1"/>
<organism evidence="3 4">
    <name type="scientific">Caenorhabditis elegans</name>
    <dbReference type="NCBI Taxonomy" id="6239"/>
    <lineage>
        <taxon>Eukaryota</taxon>
        <taxon>Metazoa</taxon>
        <taxon>Ecdysozoa</taxon>
        <taxon>Nematoda</taxon>
        <taxon>Chromadorea</taxon>
        <taxon>Rhabditida</taxon>
        <taxon>Rhabditina</taxon>
        <taxon>Rhabditomorpha</taxon>
        <taxon>Rhabditoidea</taxon>
        <taxon>Rhabditidae</taxon>
        <taxon>Peloderinae</taxon>
        <taxon>Caenorhabditis</taxon>
    </lineage>
</organism>
<dbReference type="CTD" id="178390"/>
<proteinExistence type="evidence at protein level"/>
<gene>
    <name evidence="3" type="ORF">CELE_T27E7.1</name>
    <name evidence="3 5" type="ORF">T27E7.1</name>
</gene>
<evidence type="ECO:0007829" key="6">
    <source>
        <dbReference type="PeptideAtlas" id="O45855"/>
    </source>
</evidence>
<feature type="signal peptide" evidence="2">
    <location>
        <begin position="1"/>
        <end position="22"/>
    </location>
</feature>
<dbReference type="RefSeq" id="NP_502759.1">
    <property type="nucleotide sequence ID" value="NM_070358.4"/>
</dbReference>
<evidence type="ECO:0000256" key="1">
    <source>
        <dbReference type="SAM" id="MobiDB-lite"/>
    </source>
</evidence>